<dbReference type="GO" id="GO:0032790">
    <property type="term" value="P:ribosome disassembly"/>
    <property type="evidence" value="ECO:0007669"/>
    <property type="project" value="TreeGrafter"/>
</dbReference>
<organism evidence="10 11">
    <name type="scientific">Duganella phyllosphaerae</name>
    <dbReference type="NCBI Taxonomy" id="762836"/>
    <lineage>
        <taxon>Bacteria</taxon>
        <taxon>Pseudomonadati</taxon>
        <taxon>Pseudomonadota</taxon>
        <taxon>Betaproteobacteria</taxon>
        <taxon>Burkholderiales</taxon>
        <taxon>Oxalobacteraceae</taxon>
        <taxon>Telluria group</taxon>
        <taxon>Duganella</taxon>
    </lineage>
</organism>
<keyword evidence="8" id="KW-0963">Cytoplasm</keyword>
<dbReference type="FunFam" id="3.30.70.240:FF:000001">
    <property type="entry name" value="Elongation factor G"/>
    <property type="match status" value="1"/>
</dbReference>
<dbReference type="Gene3D" id="2.40.30.10">
    <property type="entry name" value="Translation factors"/>
    <property type="match status" value="1"/>
</dbReference>
<dbReference type="PRINTS" id="PR00315">
    <property type="entry name" value="ELONGATNFCT"/>
</dbReference>
<evidence type="ECO:0000256" key="2">
    <source>
        <dbReference type="ARBA" id="ARBA00017872"/>
    </source>
</evidence>
<dbReference type="Pfam" id="PF03144">
    <property type="entry name" value="GTP_EFTU_D2"/>
    <property type="match status" value="1"/>
</dbReference>
<comment type="similarity">
    <text evidence="1 8">Belongs to the TRAFAC class translation factor GTPase superfamily. Classic translation factor GTPase family. EF-G/EF-2 subfamily.</text>
</comment>
<proteinExistence type="inferred from homology"/>
<dbReference type="InterPro" id="IPR004540">
    <property type="entry name" value="Transl_elong_EFG/EF2"/>
</dbReference>
<dbReference type="InterPro" id="IPR035647">
    <property type="entry name" value="EFG_III/V"/>
</dbReference>
<evidence type="ECO:0000313" key="10">
    <source>
        <dbReference type="EMBL" id="OFA07339.1"/>
    </source>
</evidence>
<dbReference type="GO" id="GO:0005525">
    <property type="term" value="F:GTP binding"/>
    <property type="evidence" value="ECO:0007669"/>
    <property type="project" value="UniProtKB-UniRule"/>
</dbReference>
<dbReference type="InterPro" id="IPR005225">
    <property type="entry name" value="Small_GTP-bd"/>
</dbReference>
<dbReference type="SUPFAM" id="SSF54211">
    <property type="entry name" value="Ribosomal protein S5 domain 2-like"/>
    <property type="match status" value="1"/>
</dbReference>
<dbReference type="GO" id="GO:0003746">
    <property type="term" value="F:translation elongation factor activity"/>
    <property type="evidence" value="ECO:0007669"/>
    <property type="project" value="UniProtKB-UniRule"/>
</dbReference>
<dbReference type="RefSeq" id="WP_070247000.1">
    <property type="nucleotide sequence ID" value="NZ_LROM01000061.1"/>
</dbReference>
<dbReference type="CDD" id="cd04088">
    <property type="entry name" value="EFG_mtEFG_II"/>
    <property type="match status" value="1"/>
</dbReference>
<dbReference type="Gene3D" id="3.30.230.10">
    <property type="match status" value="1"/>
</dbReference>
<dbReference type="Pfam" id="PF14492">
    <property type="entry name" value="EFG_III"/>
    <property type="match status" value="1"/>
</dbReference>
<protein>
    <recommendedName>
        <fullName evidence="2 8">Elongation factor G</fullName>
        <shortName evidence="8">EF-G</shortName>
    </recommendedName>
</protein>
<dbReference type="PANTHER" id="PTHR43261:SF1">
    <property type="entry name" value="RIBOSOME-RELEASING FACTOR 2, MITOCHONDRIAL"/>
    <property type="match status" value="1"/>
</dbReference>
<keyword evidence="4 8" id="KW-0251">Elongation factor</keyword>
<feature type="binding site" evidence="8">
    <location>
        <begin position="142"/>
        <end position="145"/>
    </location>
    <ligand>
        <name>GTP</name>
        <dbReference type="ChEBI" id="CHEBI:37565"/>
    </ligand>
</feature>
<dbReference type="GO" id="GO:0097216">
    <property type="term" value="F:guanosine tetraphosphate binding"/>
    <property type="evidence" value="ECO:0007669"/>
    <property type="project" value="UniProtKB-ARBA"/>
</dbReference>
<dbReference type="PANTHER" id="PTHR43261">
    <property type="entry name" value="TRANSLATION ELONGATION FACTOR G-RELATED"/>
    <property type="match status" value="1"/>
</dbReference>
<dbReference type="InterPro" id="IPR047872">
    <property type="entry name" value="EFG_IV"/>
</dbReference>
<dbReference type="Pfam" id="PF00009">
    <property type="entry name" value="GTP_EFTU"/>
    <property type="match status" value="1"/>
</dbReference>
<dbReference type="InterPro" id="IPR009022">
    <property type="entry name" value="EFG_III"/>
</dbReference>
<dbReference type="InterPro" id="IPR035649">
    <property type="entry name" value="EFG_V"/>
</dbReference>
<keyword evidence="3 8" id="KW-0547">Nucleotide-binding</keyword>
<dbReference type="InterPro" id="IPR020568">
    <property type="entry name" value="Ribosomal_Su5_D2-typ_SF"/>
</dbReference>
<dbReference type="Pfam" id="PF00679">
    <property type="entry name" value="EFG_C"/>
    <property type="match status" value="1"/>
</dbReference>
<evidence type="ECO:0000256" key="3">
    <source>
        <dbReference type="ARBA" id="ARBA00022741"/>
    </source>
</evidence>
<dbReference type="FunFam" id="3.30.230.10:FF:000003">
    <property type="entry name" value="Elongation factor G"/>
    <property type="match status" value="1"/>
</dbReference>
<dbReference type="OrthoDB" id="9804431at2"/>
<dbReference type="NCBIfam" id="NF009381">
    <property type="entry name" value="PRK12740.1-5"/>
    <property type="match status" value="1"/>
</dbReference>
<name>A0A1E7X4S0_9BURK</name>
<dbReference type="InterPro" id="IPR014721">
    <property type="entry name" value="Ribsml_uS5_D2-typ_fold_subgr"/>
</dbReference>
<dbReference type="FunFam" id="3.30.70.870:FF:000001">
    <property type="entry name" value="Elongation factor G"/>
    <property type="match status" value="1"/>
</dbReference>
<evidence type="ECO:0000256" key="5">
    <source>
        <dbReference type="ARBA" id="ARBA00022917"/>
    </source>
</evidence>
<dbReference type="SMART" id="SM00889">
    <property type="entry name" value="EFG_IV"/>
    <property type="match status" value="1"/>
</dbReference>
<dbReference type="CDD" id="cd01886">
    <property type="entry name" value="EF-G"/>
    <property type="match status" value="1"/>
</dbReference>
<dbReference type="EMBL" id="LROM01000061">
    <property type="protein sequence ID" value="OFA07339.1"/>
    <property type="molecule type" value="Genomic_DNA"/>
</dbReference>
<dbReference type="InterPro" id="IPR000640">
    <property type="entry name" value="EFG_V-like"/>
</dbReference>
<comment type="caution">
    <text evidence="10">The sequence shown here is derived from an EMBL/GenBank/DDBJ whole genome shotgun (WGS) entry which is preliminary data.</text>
</comment>
<gene>
    <name evidence="10" type="primary">fusA_2</name>
    <name evidence="8" type="synonym">fusA</name>
    <name evidence="10" type="ORF">DUPY_12700</name>
</gene>
<sequence>MTRKTPIERYRNIGISAHIDAGKTTTTERILFYTGVNHKIGEVHNGAATMDWMEQEQERGITITSAATTAFWKGMAGNFAEHRINIIDTPGHVDFTIEVERSMRVLDGAVMVYDAVGGVQPQSETVWRQANKYKVPRIAFVNKMDRVGADFLRVREQIAMRLKGVPVPIQLPLGAEDNFHGVIDLVKMRAINWDDESLGVKFTYEDIPADLQAEARQWRDKLVEAAAEATPELLDKYLEGEALTEDEIKTGLRLRTIRNEIVPMLAGSAFKNKGVQAMLDAVIDYLPSPVDVPAIAGTDEQDRPIERHPADSDPFSALAFKIMTDPFVGQLTFFRVYSGVVNSGDTVYNPTKSQKERLGRILQMHANERKEIKEVYAGDIAAAVGLKGVTTGDTLSSPDHVIVLEKMIFPEPVISQAVEPKTKADQEKMGIALNRLAQEDPSFRVHSDEESGQTIMSGMGELHLEILVDRMRREFGVEATVGKPQVAYRETIQKSVSDVEGKFVKQSGGRGQYGHVVLALEPLEPGKGFQFVDAIKGGVVPREFIPAVDKGVQETLRSGVLAGYPVVDVKVTLTFGSYHDVDSNENAFRMAGSMAFKEGMRRADPVLLEPMMQVEVETPEEFMGNAMGDLTARRGMVQGMDEIAGGGCKIIRALVPLAEMFGYSTTLRSLSQGRATYTMEFKHYAAVPKHILDQIAVSKSRN</sequence>
<evidence type="ECO:0000313" key="11">
    <source>
        <dbReference type="Proteomes" id="UP000175989"/>
    </source>
</evidence>
<dbReference type="SUPFAM" id="SSF52540">
    <property type="entry name" value="P-loop containing nucleoside triphosphate hydrolases"/>
    <property type="match status" value="1"/>
</dbReference>
<dbReference type="InterPro" id="IPR027417">
    <property type="entry name" value="P-loop_NTPase"/>
</dbReference>
<dbReference type="SUPFAM" id="SSF50447">
    <property type="entry name" value="Translation proteins"/>
    <property type="match status" value="1"/>
</dbReference>
<dbReference type="GO" id="GO:0005737">
    <property type="term" value="C:cytoplasm"/>
    <property type="evidence" value="ECO:0007669"/>
    <property type="project" value="UniProtKB-SubCell"/>
</dbReference>
<dbReference type="InterPro" id="IPR031157">
    <property type="entry name" value="G_TR_CS"/>
</dbReference>
<keyword evidence="6 8" id="KW-0342">GTP-binding</keyword>
<dbReference type="InterPro" id="IPR000795">
    <property type="entry name" value="T_Tr_GTP-bd_dom"/>
</dbReference>
<dbReference type="SMART" id="SM00838">
    <property type="entry name" value="EFG_C"/>
    <property type="match status" value="1"/>
</dbReference>
<accession>A0A1E7X4S0</accession>
<dbReference type="Gene3D" id="3.30.70.240">
    <property type="match status" value="1"/>
</dbReference>
<dbReference type="Proteomes" id="UP000175989">
    <property type="component" value="Unassembled WGS sequence"/>
</dbReference>
<dbReference type="NCBIfam" id="TIGR00484">
    <property type="entry name" value="EF-G"/>
    <property type="match status" value="1"/>
</dbReference>
<dbReference type="NCBIfam" id="TIGR00231">
    <property type="entry name" value="small_GTP"/>
    <property type="match status" value="1"/>
</dbReference>
<reference evidence="11" key="1">
    <citation type="journal article" date="2016" name="Front. Microbiol.">
        <title>Molecular Keys to the Janthinobacterium and Duganella spp. Interaction with the Plant Pathogen Fusarium graminearum.</title>
        <authorList>
            <person name="Haack F.S."/>
            <person name="Poehlein A."/>
            <person name="Kroger C."/>
            <person name="Voigt C.A."/>
            <person name="Piepenbring M."/>
            <person name="Bode H.B."/>
            <person name="Daniel R."/>
            <person name="Schafer W."/>
            <person name="Streit W.R."/>
        </authorList>
    </citation>
    <scope>NUCLEOTIDE SEQUENCE [LARGE SCALE GENOMIC DNA]</scope>
    <source>
        <strain evidence="11">T54</strain>
    </source>
</reference>
<dbReference type="InterPro" id="IPR041095">
    <property type="entry name" value="EFG_II"/>
</dbReference>
<dbReference type="HAMAP" id="MF_00054_B">
    <property type="entry name" value="EF_G_EF_2_B"/>
    <property type="match status" value="1"/>
</dbReference>
<dbReference type="FunFam" id="2.40.30.10:FF:000006">
    <property type="entry name" value="Elongation factor G"/>
    <property type="match status" value="1"/>
</dbReference>
<keyword evidence="11" id="KW-1185">Reference proteome</keyword>
<dbReference type="CDD" id="cd03713">
    <property type="entry name" value="EFG_mtEFG_C"/>
    <property type="match status" value="1"/>
</dbReference>
<feature type="binding site" evidence="8">
    <location>
        <begin position="17"/>
        <end position="24"/>
    </location>
    <ligand>
        <name>GTP</name>
        <dbReference type="ChEBI" id="CHEBI:37565"/>
    </ligand>
</feature>
<evidence type="ECO:0000256" key="1">
    <source>
        <dbReference type="ARBA" id="ARBA00005870"/>
    </source>
</evidence>
<dbReference type="PATRIC" id="fig|762836.4.peg.1325"/>
<dbReference type="Gene3D" id="3.40.50.300">
    <property type="entry name" value="P-loop containing nucleotide triphosphate hydrolases"/>
    <property type="match status" value="1"/>
</dbReference>
<dbReference type="InterPro" id="IPR004161">
    <property type="entry name" value="EFTu-like_2"/>
</dbReference>
<evidence type="ECO:0000256" key="6">
    <source>
        <dbReference type="ARBA" id="ARBA00023134"/>
    </source>
</evidence>
<dbReference type="Pfam" id="PF03764">
    <property type="entry name" value="EFG_IV"/>
    <property type="match status" value="1"/>
</dbReference>
<evidence type="ECO:0000256" key="7">
    <source>
        <dbReference type="ARBA" id="ARBA00024731"/>
    </source>
</evidence>
<dbReference type="CDD" id="cd01434">
    <property type="entry name" value="EFG_mtEFG1_IV"/>
    <property type="match status" value="1"/>
</dbReference>
<feature type="domain" description="Tr-type G" evidence="9">
    <location>
        <begin position="8"/>
        <end position="290"/>
    </location>
</feature>
<dbReference type="InterPro" id="IPR005517">
    <property type="entry name" value="Transl_elong_EFG/EF2_IV"/>
</dbReference>
<comment type="function">
    <text evidence="7 8">Catalyzes the GTP-dependent ribosomal translocation step during translation elongation. During this step, the ribosome changes from the pre-translocational (PRE) to the post-translocational (POST) state as the newly formed A-site-bound peptidyl-tRNA and P-site-bound deacylated tRNA move to the P and E sites, respectively. Catalyzes the coordinated movement of the two tRNA molecules, the mRNA and conformational changes in the ribosome.</text>
</comment>
<dbReference type="CDD" id="cd16262">
    <property type="entry name" value="EFG_III"/>
    <property type="match status" value="1"/>
</dbReference>
<dbReference type="InterPro" id="IPR009000">
    <property type="entry name" value="Transl_B-barrel_sf"/>
</dbReference>
<feature type="binding site" evidence="8">
    <location>
        <begin position="88"/>
        <end position="92"/>
    </location>
    <ligand>
        <name>GTP</name>
        <dbReference type="ChEBI" id="CHEBI:37565"/>
    </ligand>
</feature>
<dbReference type="SUPFAM" id="SSF54980">
    <property type="entry name" value="EF-G C-terminal domain-like"/>
    <property type="match status" value="2"/>
</dbReference>
<dbReference type="AlphaFoldDB" id="A0A1E7X4S0"/>
<evidence type="ECO:0000256" key="4">
    <source>
        <dbReference type="ARBA" id="ARBA00022768"/>
    </source>
</evidence>
<keyword evidence="5 8" id="KW-0648">Protein biosynthesis</keyword>
<dbReference type="Gene3D" id="3.30.70.870">
    <property type="entry name" value="Elongation Factor G (Translational Gtpase), domain 3"/>
    <property type="match status" value="1"/>
</dbReference>
<evidence type="ECO:0000259" key="9">
    <source>
        <dbReference type="PROSITE" id="PS51722"/>
    </source>
</evidence>
<dbReference type="PROSITE" id="PS51722">
    <property type="entry name" value="G_TR_2"/>
    <property type="match status" value="1"/>
</dbReference>
<comment type="subcellular location">
    <subcellularLocation>
        <location evidence="8">Cytoplasm</location>
    </subcellularLocation>
</comment>
<dbReference type="GO" id="GO:0003924">
    <property type="term" value="F:GTPase activity"/>
    <property type="evidence" value="ECO:0007669"/>
    <property type="project" value="InterPro"/>
</dbReference>
<dbReference type="PROSITE" id="PS00301">
    <property type="entry name" value="G_TR_1"/>
    <property type="match status" value="1"/>
</dbReference>
<dbReference type="FunFam" id="3.40.50.300:FF:000029">
    <property type="entry name" value="Elongation factor G"/>
    <property type="match status" value="1"/>
</dbReference>
<evidence type="ECO:0000256" key="8">
    <source>
        <dbReference type="HAMAP-Rule" id="MF_00054"/>
    </source>
</evidence>